<name>A0AAV2MXH7_9HYME</name>
<keyword evidence="2" id="KW-1185">Reference proteome</keyword>
<dbReference type="Proteomes" id="UP001497644">
    <property type="component" value="Unassembled WGS sequence"/>
</dbReference>
<sequence>MQLVPYKSTHHLRNSSTLLDLSIIDDRDKLMEYGQQDVAFLSAHDLIYVKYRIKTQRRCGRRITYRDWSCLDMDAFMSDICGIDWTVLLASNSMDEKVEEFNTKLIEIFNKQVPLRTRCFKNLPAPWLTEDIRRVMRSRDQARRAWRRYRCDRLYNRYKALRNNVQALVRDAKKEHYMRMFSRAGKAEEIWRGLRHLGLIKARAEGGRLRHTVEELSEFFAQSAEQLEQGDGIVLEEVCSGVFNEDNFHWKYVKPESVTKAIAKMNSNAVGADGILLSLLRCSMTYLTPIIEHLFNFSLMNGVFPRYERLQ</sequence>
<comment type="caution">
    <text evidence="1">The sequence shown here is derived from an EMBL/GenBank/DDBJ whole genome shotgun (WGS) entry which is preliminary data.</text>
</comment>
<evidence type="ECO:0000313" key="2">
    <source>
        <dbReference type="Proteomes" id="UP001497644"/>
    </source>
</evidence>
<proteinExistence type="predicted"/>
<gene>
    <name evidence="1" type="ORF">LPLAT_LOCUS5163</name>
</gene>
<evidence type="ECO:0000313" key="1">
    <source>
        <dbReference type="EMBL" id="CAL1671736.1"/>
    </source>
</evidence>
<dbReference type="PANTHER" id="PTHR47510">
    <property type="entry name" value="REVERSE TRANSCRIPTASE DOMAIN-CONTAINING PROTEIN"/>
    <property type="match status" value="1"/>
</dbReference>
<dbReference type="PANTHER" id="PTHR47510:SF3">
    <property type="entry name" value="ENDO_EXONUCLEASE_PHOSPHATASE DOMAIN-CONTAINING PROTEIN"/>
    <property type="match status" value="1"/>
</dbReference>
<dbReference type="AlphaFoldDB" id="A0AAV2MXH7"/>
<organism evidence="1 2">
    <name type="scientific">Lasius platythorax</name>
    <dbReference type="NCBI Taxonomy" id="488582"/>
    <lineage>
        <taxon>Eukaryota</taxon>
        <taxon>Metazoa</taxon>
        <taxon>Ecdysozoa</taxon>
        <taxon>Arthropoda</taxon>
        <taxon>Hexapoda</taxon>
        <taxon>Insecta</taxon>
        <taxon>Pterygota</taxon>
        <taxon>Neoptera</taxon>
        <taxon>Endopterygota</taxon>
        <taxon>Hymenoptera</taxon>
        <taxon>Apocrita</taxon>
        <taxon>Aculeata</taxon>
        <taxon>Formicoidea</taxon>
        <taxon>Formicidae</taxon>
        <taxon>Formicinae</taxon>
        <taxon>Lasius</taxon>
        <taxon>Lasius</taxon>
    </lineage>
</organism>
<protein>
    <recommendedName>
        <fullName evidence="3">Reverse transcriptase</fullName>
    </recommendedName>
</protein>
<accession>A0AAV2MXH7</accession>
<reference evidence="1" key="1">
    <citation type="submission" date="2024-04" db="EMBL/GenBank/DDBJ databases">
        <authorList>
            <consortium name="Molecular Ecology Group"/>
        </authorList>
    </citation>
    <scope>NUCLEOTIDE SEQUENCE</scope>
</reference>
<dbReference type="EMBL" id="CAXIPU020000424">
    <property type="protein sequence ID" value="CAL1671736.1"/>
    <property type="molecule type" value="Genomic_DNA"/>
</dbReference>
<evidence type="ECO:0008006" key="3">
    <source>
        <dbReference type="Google" id="ProtNLM"/>
    </source>
</evidence>